<accession>A0AAQ3MAZ9</accession>
<dbReference type="EMBL" id="CP138593">
    <property type="protein sequence ID" value="WPH05029.1"/>
    <property type="molecule type" value="Genomic_DNA"/>
</dbReference>
<feature type="region of interest" description="Disordered" evidence="1">
    <location>
        <begin position="245"/>
        <end position="282"/>
    </location>
</feature>
<gene>
    <name evidence="2" type="ORF">R9X50_00792700</name>
</gene>
<name>A0AAQ3MAZ9_9PEZI</name>
<feature type="region of interest" description="Disordered" evidence="1">
    <location>
        <begin position="156"/>
        <end position="225"/>
    </location>
</feature>
<feature type="region of interest" description="Disordered" evidence="1">
    <location>
        <begin position="1"/>
        <end position="36"/>
    </location>
</feature>
<evidence type="ECO:0000256" key="1">
    <source>
        <dbReference type="SAM" id="MobiDB-lite"/>
    </source>
</evidence>
<evidence type="ECO:0000313" key="2">
    <source>
        <dbReference type="EMBL" id="WPH05029.1"/>
    </source>
</evidence>
<organism evidence="2 3">
    <name type="scientific">Acrodontium crateriforme</name>
    <dbReference type="NCBI Taxonomy" id="150365"/>
    <lineage>
        <taxon>Eukaryota</taxon>
        <taxon>Fungi</taxon>
        <taxon>Dikarya</taxon>
        <taxon>Ascomycota</taxon>
        <taxon>Pezizomycotina</taxon>
        <taxon>Dothideomycetes</taxon>
        <taxon>Dothideomycetidae</taxon>
        <taxon>Mycosphaerellales</taxon>
        <taxon>Teratosphaeriaceae</taxon>
        <taxon>Acrodontium</taxon>
    </lineage>
</organism>
<feature type="compositionally biased region" description="Basic and acidic residues" evidence="1">
    <location>
        <begin position="199"/>
        <end position="211"/>
    </location>
</feature>
<feature type="region of interest" description="Disordered" evidence="1">
    <location>
        <begin position="297"/>
        <end position="320"/>
    </location>
</feature>
<dbReference type="AlphaFoldDB" id="A0AAQ3MAZ9"/>
<keyword evidence="3" id="KW-1185">Reference proteome</keyword>
<dbReference type="Proteomes" id="UP001303373">
    <property type="component" value="Chromosome 14"/>
</dbReference>
<proteinExistence type="predicted"/>
<protein>
    <submittedName>
        <fullName evidence="2">Uncharacterized protein</fullName>
    </submittedName>
</protein>
<feature type="compositionally biased region" description="Basic and acidic residues" evidence="1">
    <location>
        <begin position="300"/>
        <end position="315"/>
    </location>
</feature>
<reference evidence="2 3" key="1">
    <citation type="submission" date="2023-11" db="EMBL/GenBank/DDBJ databases">
        <title>An acidophilic fungus is an integral part of prey digestion in a carnivorous sundew plant.</title>
        <authorList>
            <person name="Tsai I.J."/>
        </authorList>
    </citation>
    <scope>NUCLEOTIDE SEQUENCE [LARGE SCALE GENOMIC DNA]</scope>
    <source>
        <strain evidence="2">169a</strain>
    </source>
</reference>
<feature type="compositionally biased region" description="Basic and acidic residues" evidence="1">
    <location>
        <begin position="174"/>
        <end position="192"/>
    </location>
</feature>
<evidence type="ECO:0000313" key="3">
    <source>
        <dbReference type="Proteomes" id="UP001303373"/>
    </source>
</evidence>
<sequence>MATNVQTAAQPAHMPIRHVSSRNPAAQQSQLQSQSRHNAYVLPSQRVGHQSHPFDAETLVRKLEDHRLSLLVHERRSVGYVPRNAAQQFVNTTATLKDKQERLKKSLAAETNSALLKRAASNPHRSKPNDLNNANLAINEMSPKQLQAALSLRMKSGNRPGVRRESTGSIPSKPYKDDAARHRELPISDHPARSYKPGDAAKRNEKRRSDQHSVTNKPSGLLNEFHFPSEADQYEYRVQRYITDETPCHDQTLSDLSEETGRKTPPRPKLTANDRHNWAQQSQCGEDMRHILHFPRITSKNKDNAKDKSSPDSKHSLTAAAVSAPLPVSTSADITARRRHTYEKHTADHVPPASLVSDAVQKIKTEERMNRRKSIIGFFKRFN</sequence>